<evidence type="ECO:0000313" key="2">
    <source>
        <dbReference type="Proteomes" id="UP000216052"/>
    </source>
</evidence>
<dbReference type="EMBL" id="CP155571">
    <property type="protein sequence ID" value="XFO71060.1"/>
    <property type="molecule type" value="Genomic_DNA"/>
</dbReference>
<evidence type="ECO:0008006" key="3">
    <source>
        <dbReference type="Google" id="ProtNLM"/>
    </source>
</evidence>
<reference evidence="1" key="1">
    <citation type="submission" date="2024-05" db="EMBL/GenBank/DDBJ databases">
        <title>Isolation and characterization of Sporomusa carbonis sp. nov., a carboxydotrophic hydrogenogen in the genus of Sporomusa isolated from a charcoal burning pile.</title>
        <authorList>
            <person name="Boeer T."/>
            <person name="Rosenbaum F."/>
            <person name="Eysell L."/>
            <person name="Mueller V."/>
            <person name="Daniel R."/>
            <person name="Poehlein A."/>
        </authorList>
    </citation>
    <scope>NUCLEOTIDE SEQUENCE [LARGE SCALE GENOMIC DNA]</scope>
    <source>
        <strain evidence="1">DSM 3132</strain>
    </source>
</reference>
<dbReference type="SUPFAM" id="SSF47413">
    <property type="entry name" value="lambda repressor-like DNA-binding domains"/>
    <property type="match status" value="1"/>
</dbReference>
<gene>
    <name evidence="1" type="ORF">SPACI_010750</name>
</gene>
<sequence>MTNNQKIKTALKKARIPQWRLADYLGIREDSLSRMFRYEIKPDKAGEMLLAIEKIGREVKK</sequence>
<accession>A0ABZ3IYH8</accession>
<name>A0ABZ3IYH8_SPOA4</name>
<organism evidence="1 2">
    <name type="scientific">Sporomusa acidovorans (strain ATCC 49682 / DSM 3132 / Mol)</name>
    <dbReference type="NCBI Taxonomy" id="1123286"/>
    <lineage>
        <taxon>Bacteria</taxon>
        <taxon>Bacillati</taxon>
        <taxon>Bacillota</taxon>
        <taxon>Negativicutes</taxon>
        <taxon>Selenomonadales</taxon>
        <taxon>Sporomusaceae</taxon>
        <taxon>Sporomusa</taxon>
    </lineage>
</organism>
<protein>
    <recommendedName>
        <fullName evidence="3">HTH cro/C1-type domain-containing protein</fullName>
    </recommendedName>
</protein>
<evidence type="ECO:0000313" key="1">
    <source>
        <dbReference type="EMBL" id="XFO71060.1"/>
    </source>
</evidence>
<dbReference type="InterPro" id="IPR010982">
    <property type="entry name" value="Lambda_DNA-bd_dom_sf"/>
</dbReference>
<dbReference type="Proteomes" id="UP000216052">
    <property type="component" value="Chromosome"/>
</dbReference>
<dbReference type="RefSeq" id="WP_093797398.1">
    <property type="nucleotide sequence ID" value="NZ_CP155571.1"/>
</dbReference>
<keyword evidence="2" id="KW-1185">Reference proteome</keyword>
<proteinExistence type="predicted"/>